<reference evidence="7" key="1">
    <citation type="submission" date="2025-08" db="UniProtKB">
        <authorList>
            <consortium name="RefSeq"/>
        </authorList>
    </citation>
    <scope>IDENTIFICATION</scope>
</reference>
<keyword evidence="1" id="KW-0479">Metal-binding</keyword>
<dbReference type="GO" id="GO:0008270">
    <property type="term" value="F:zinc ion binding"/>
    <property type="evidence" value="ECO:0007669"/>
    <property type="project" value="UniProtKB-KW"/>
</dbReference>
<sequence>MSENRCSSKRICRCGEVANHFTSKTLLNPGRRFYKCPKPESEGCGFWEWHDEEFSDDALIAINNVRLEATNRKIKILNISLEVFKVERDGLTEKIELIEAMKNFEVKRNMELEAKVVKLKMIITILCSLIVGFALSSIIK</sequence>
<keyword evidence="3" id="KW-0862">Zinc</keyword>
<dbReference type="OrthoDB" id="1297973at2759"/>
<dbReference type="RefSeq" id="XP_016445359.1">
    <property type="nucleotide sequence ID" value="XM_016589873.1"/>
</dbReference>
<keyword evidence="2 4" id="KW-0863">Zinc-finger</keyword>
<evidence type="ECO:0000256" key="2">
    <source>
        <dbReference type="ARBA" id="ARBA00022771"/>
    </source>
</evidence>
<evidence type="ECO:0000259" key="6">
    <source>
        <dbReference type="PROSITE" id="PS51999"/>
    </source>
</evidence>
<dbReference type="KEGG" id="nta:107770550"/>
<evidence type="ECO:0000256" key="3">
    <source>
        <dbReference type="ARBA" id="ARBA00022833"/>
    </source>
</evidence>
<gene>
    <name evidence="7" type="primary">LOC107770550</name>
</gene>
<proteinExistence type="predicted"/>
<feature type="transmembrane region" description="Helical" evidence="5">
    <location>
        <begin position="117"/>
        <end position="139"/>
    </location>
</feature>
<feature type="domain" description="GRF-type" evidence="6">
    <location>
        <begin position="12"/>
        <end position="53"/>
    </location>
</feature>
<organism evidence="7">
    <name type="scientific">Nicotiana tabacum</name>
    <name type="common">Common tobacco</name>
    <dbReference type="NCBI Taxonomy" id="4097"/>
    <lineage>
        <taxon>Eukaryota</taxon>
        <taxon>Viridiplantae</taxon>
        <taxon>Streptophyta</taxon>
        <taxon>Embryophyta</taxon>
        <taxon>Tracheophyta</taxon>
        <taxon>Spermatophyta</taxon>
        <taxon>Magnoliopsida</taxon>
        <taxon>eudicotyledons</taxon>
        <taxon>Gunneridae</taxon>
        <taxon>Pentapetalae</taxon>
        <taxon>asterids</taxon>
        <taxon>lamiids</taxon>
        <taxon>Solanales</taxon>
        <taxon>Solanaceae</taxon>
        <taxon>Nicotianoideae</taxon>
        <taxon>Nicotianeae</taxon>
        <taxon>Nicotiana</taxon>
    </lineage>
</organism>
<accession>A0A1S3XZS8</accession>
<dbReference type="PaxDb" id="4097-A0A1S3XZS8"/>
<keyword evidence="5" id="KW-1133">Transmembrane helix</keyword>
<dbReference type="AlphaFoldDB" id="A0A1S3XZS8"/>
<evidence type="ECO:0000256" key="1">
    <source>
        <dbReference type="ARBA" id="ARBA00022723"/>
    </source>
</evidence>
<dbReference type="STRING" id="4097.A0A1S3XZS8"/>
<dbReference type="PROSITE" id="PS51999">
    <property type="entry name" value="ZF_GRF"/>
    <property type="match status" value="1"/>
</dbReference>
<evidence type="ECO:0000313" key="7">
    <source>
        <dbReference type="RefSeq" id="XP_016445359.1"/>
    </source>
</evidence>
<dbReference type="Pfam" id="PF06839">
    <property type="entry name" value="Zn_ribbon_GRF"/>
    <property type="match status" value="1"/>
</dbReference>
<keyword evidence="5" id="KW-0472">Membrane</keyword>
<protein>
    <submittedName>
        <fullName evidence="7">Uncharacterized protein At4g04775-like</fullName>
    </submittedName>
</protein>
<dbReference type="PANTHER" id="PTHR33248">
    <property type="entry name" value="ZINC ION-BINDING PROTEIN"/>
    <property type="match status" value="1"/>
</dbReference>
<dbReference type="OMA" id="CATPKEN"/>
<name>A0A1S3XZS8_TOBAC</name>
<evidence type="ECO:0000256" key="5">
    <source>
        <dbReference type="SAM" id="Phobius"/>
    </source>
</evidence>
<keyword evidence="5" id="KW-0812">Transmembrane</keyword>
<dbReference type="InterPro" id="IPR010666">
    <property type="entry name" value="Znf_GRF"/>
</dbReference>
<evidence type="ECO:0000256" key="4">
    <source>
        <dbReference type="PROSITE-ProRule" id="PRU01343"/>
    </source>
</evidence>